<dbReference type="EMBL" id="KZ819199">
    <property type="protein sequence ID" value="PWY98202.1"/>
    <property type="molecule type" value="Genomic_DNA"/>
</dbReference>
<reference evidence="2 3" key="1">
    <citation type="journal article" date="2018" name="Mol. Biol. Evol.">
        <title>Broad Genomic Sampling Reveals a Smut Pathogenic Ancestry of the Fungal Clade Ustilaginomycotina.</title>
        <authorList>
            <person name="Kijpornyongpan T."/>
            <person name="Mondo S.J."/>
            <person name="Barry K."/>
            <person name="Sandor L."/>
            <person name="Lee J."/>
            <person name="Lipzen A."/>
            <person name="Pangilinan J."/>
            <person name="LaButti K."/>
            <person name="Hainaut M."/>
            <person name="Henrissat B."/>
            <person name="Grigoriev I.V."/>
            <person name="Spatafora J.W."/>
            <person name="Aime M.C."/>
        </authorList>
    </citation>
    <scope>NUCLEOTIDE SEQUENCE [LARGE SCALE GENOMIC DNA]</scope>
    <source>
        <strain evidence="2 3">MCA 3645</strain>
    </source>
</reference>
<dbReference type="PANTHER" id="PTHR10701">
    <property type="entry name" value="SMALL NUCLEAR RIBONUCLEOPROTEIN-ASSOCIATED PROTEIN B AND N"/>
    <property type="match status" value="1"/>
</dbReference>
<dbReference type="InParanoid" id="A0A317XK42"/>
<dbReference type="GO" id="GO:0031417">
    <property type="term" value="C:NatC complex"/>
    <property type="evidence" value="ECO:0007669"/>
    <property type="project" value="InterPro"/>
</dbReference>
<dbReference type="CDD" id="cd06168">
    <property type="entry name" value="LSMD1"/>
    <property type="match status" value="1"/>
</dbReference>
<name>A0A317XK42_9BASI</name>
<dbReference type="Pfam" id="PF01423">
    <property type="entry name" value="LSM"/>
    <property type="match status" value="1"/>
</dbReference>
<dbReference type="AlphaFoldDB" id="A0A317XK42"/>
<dbReference type="FunCoup" id="A0A317XK42">
    <property type="interactions" value="68"/>
</dbReference>
<keyword evidence="3" id="KW-1185">Reference proteome</keyword>
<gene>
    <name evidence="2" type="ORF">BCV70DRAFT_149949</name>
</gene>
<organism evidence="2 3">
    <name type="scientific">Testicularia cyperi</name>
    <dbReference type="NCBI Taxonomy" id="1882483"/>
    <lineage>
        <taxon>Eukaryota</taxon>
        <taxon>Fungi</taxon>
        <taxon>Dikarya</taxon>
        <taxon>Basidiomycota</taxon>
        <taxon>Ustilaginomycotina</taxon>
        <taxon>Ustilaginomycetes</taxon>
        <taxon>Ustilaginales</taxon>
        <taxon>Anthracoideaceae</taxon>
        <taxon>Testicularia</taxon>
    </lineage>
</organism>
<dbReference type="InterPro" id="IPR034110">
    <property type="entry name" value="LSMD1_Sm"/>
</dbReference>
<proteinExistence type="predicted"/>
<dbReference type="Gene3D" id="2.30.30.100">
    <property type="match status" value="1"/>
</dbReference>
<dbReference type="InterPro" id="IPR050914">
    <property type="entry name" value="snRNP_SmB/NAA38-like"/>
</dbReference>
<dbReference type="PANTHER" id="PTHR10701:SF5">
    <property type="entry name" value="N-ALPHA-ACETYLTRANSFERASE 38, NATC AUXILIARY SUBUNIT"/>
    <property type="match status" value="1"/>
</dbReference>
<evidence type="ECO:0000313" key="3">
    <source>
        <dbReference type="Proteomes" id="UP000246740"/>
    </source>
</evidence>
<dbReference type="SUPFAM" id="SSF50182">
    <property type="entry name" value="Sm-like ribonucleoproteins"/>
    <property type="match status" value="1"/>
</dbReference>
<feature type="non-terminal residue" evidence="2">
    <location>
        <position position="116"/>
    </location>
</feature>
<dbReference type="OrthoDB" id="368909at2759"/>
<evidence type="ECO:0000313" key="2">
    <source>
        <dbReference type="EMBL" id="PWY98202.1"/>
    </source>
</evidence>
<accession>A0A317XK42</accession>
<dbReference type="Proteomes" id="UP000246740">
    <property type="component" value="Unassembled WGS sequence"/>
</dbReference>
<feature type="non-terminal residue" evidence="2">
    <location>
        <position position="1"/>
    </location>
</feature>
<sequence>AAAAVATINSEILNRTALIQISDGRALRGTFVCVDSGVNVILANTDELRFTDNSGKPTTTRNVGMVMIPGEHIVKVEVETQQARDGGVAQSTADFQHHSAPAIGDLSWPHDESLYS</sequence>
<dbReference type="SMART" id="SM00651">
    <property type="entry name" value="Sm"/>
    <property type="match status" value="1"/>
</dbReference>
<feature type="domain" description="Sm" evidence="1">
    <location>
        <begin position="7"/>
        <end position="78"/>
    </location>
</feature>
<evidence type="ECO:0000259" key="1">
    <source>
        <dbReference type="SMART" id="SM00651"/>
    </source>
</evidence>
<dbReference type="STRING" id="1882483.A0A317XK42"/>
<protein>
    <recommendedName>
        <fullName evidence="1">Sm domain-containing protein</fullName>
    </recommendedName>
</protein>
<dbReference type="InterPro" id="IPR010920">
    <property type="entry name" value="LSM_dom_sf"/>
</dbReference>
<dbReference type="InterPro" id="IPR001163">
    <property type="entry name" value="Sm_dom_euk/arc"/>
</dbReference>